<protein>
    <submittedName>
        <fullName evidence="7">Zinc metallopeptidase</fullName>
    </submittedName>
</protein>
<proteinExistence type="predicted"/>
<accession>A0ABS6SE10</accession>
<keyword evidence="8" id="KW-1185">Reference proteome</keyword>
<feature type="region of interest" description="Disordered" evidence="5">
    <location>
        <begin position="1"/>
        <end position="28"/>
    </location>
</feature>
<dbReference type="Proteomes" id="UP000722336">
    <property type="component" value="Unassembled WGS sequence"/>
</dbReference>
<evidence type="ECO:0000256" key="4">
    <source>
        <dbReference type="ARBA" id="ARBA00023136"/>
    </source>
</evidence>
<dbReference type="InterPro" id="IPR007343">
    <property type="entry name" value="Uncharacterised_pept_Zn_put"/>
</dbReference>
<evidence type="ECO:0000313" key="8">
    <source>
        <dbReference type="Proteomes" id="UP000722336"/>
    </source>
</evidence>
<dbReference type="PANTHER" id="PTHR30168">
    <property type="entry name" value="PUTATIVE MEMBRANE PROTEIN YPFJ"/>
    <property type="match status" value="1"/>
</dbReference>
<dbReference type="Pfam" id="PF04228">
    <property type="entry name" value="Zn_peptidase"/>
    <property type="match status" value="1"/>
</dbReference>
<comment type="caution">
    <text evidence="7">The sequence shown here is derived from an EMBL/GenBank/DDBJ whole genome shotgun (WGS) entry which is preliminary data.</text>
</comment>
<name>A0ABS6SE10_9SPHN</name>
<keyword evidence="3 6" id="KW-1133">Transmembrane helix</keyword>
<evidence type="ECO:0000313" key="7">
    <source>
        <dbReference type="EMBL" id="MBV7256647.1"/>
    </source>
</evidence>
<evidence type="ECO:0000256" key="1">
    <source>
        <dbReference type="ARBA" id="ARBA00004167"/>
    </source>
</evidence>
<keyword evidence="4 6" id="KW-0472">Membrane</keyword>
<gene>
    <name evidence="7" type="ORF">KCG44_07595</name>
</gene>
<evidence type="ECO:0000256" key="3">
    <source>
        <dbReference type="ARBA" id="ARBA00022989"/>
    </source>
</evidence>
<dbReference type="PANTHER" id="PTHR30168:SF0">
    <property type="entry name" value="INNER MEMBRANE PROTEIN"/>
    <property type="match status" value="1"/>
</dbReference>
<dbReference type="RefSeq" id="WP_218445328.1">
    <property type="nucleotide sequence ID" value="NZ_JAGSPA010000002.1"/>
</dbReference>
<comment type="subcellular location">
    <subcellularLocation>
        <location evidence="1">Membrane</location>
        <topology evidence="1">Single-pass membrane protein</topology>
    </subcellularLocation>
</comment>
<keyword evidence="2 6" id="KW-0812">Transmembrane</keyword>
<feature type="compositionally biased region" description="Gly residues" evidence="5">
    <location>
        <begin position="16"/>
        <end position="28"/>
    </location>
</feature>
<evidence type="ECO:0000256" key="5">
    <source>
        <dbReference type="SAM" id="MobiDB-lite"/>
    </source>
</evidence>
<feature type="transmembrane region" description="Helical" evidence="6">
    <location>
        <begin position="34"/>
        <end position="55"/>
    </location>
</feature>
<sequence>MKWRGRRRSSNIGDQTGRGGGGFRMGRRGGGLPIGGKSGMGIGTLIVIGIVIWILGGNPLSVLGMGGGQPAVQQQAAPAAAGSGEGCERSEIHAFTCVVLADTEDVWNAEFAQQGADYPEPTLIFYAGRGQSGCGTAQSATGPFYCPADQRIYIDTSFFDQLAQMGGAGDFAAAYVVAHEVGHHIQTVTGISDRVRQMQARAGRTESNALQVKMELQADCYAGVFAYENREYLERGDIQEALAAANAIGDDRLQREAQGYVVPDSFTHGSSAQRQEWFQRGLQTGDPSSCDTFGA</sequence>
<evidence type="ECO:0000256" key="6">
    <source>
        <dbReference type="SAM" id="Phobius"/>
    </source>
</evidence>
<dbReference type="EMBL" id="JAGSPA010000002">
    <property type="protein sequence ID" value="MBV7256647.1"/>
    <property type="molecule type" value="Genomic_DNA"/>
</dbReference>
<reference evidence="7 8" key="1">
    <citation type="submission" date="2021-04" db="EMBL/GenBank/DDBJ databases">
        <authorList>
            <person name="Pira H."/>
            <person name="Risdian C."/>
            <person name="Wink J."/>
        </authorList>
    </citation>
    <scope>NUCLEOTIDE SEQUENCE [LARGE SCALE GENOMIC DNA]</scope>
    <source>
        <strain evidence="7 8">WHA3</strain>
    </source>
</reference>
<evidence type="ECO:0000256" key="2">
    <source>
        <dbReference type="ARBA" id="ARBA00022692"/>
    </source>
</evidence>
<organism evidence="7 8">
    <name type="scientific">Pacificimonas pallii</name>
    <dbReference type="NCBI Taxonomy" id="2827236"/>
    <lineage>
        <taxon>Bacteria</taxon>
        <taxon>Pseudomonadati</taxon>
        <taxon>Pseudomonadota</taxon>
        <taxon>Alphaproteobacteria</taxon>
        <taxon>Sphingomonadales</taxon>
        <taxon>Sphingosinicellaceae</taxon>
        <taxon>Pacificimonas</taxon>
    </lineage>
</organism>